<evidence type="ECO:0000259" key="6">
    <source>
        <dbReference type="Pfam" id="PF08281"/>
    </source>
</evidence>
<dbReference type="InterPro" id="IPR039425">
    <property type="entry name" value="RNA_pol_sigma-70-like"/>
</dbReference>
<evidence type="ECO:0000256" key="3">
    <source>
        <dbReference type="ARBA" id="ARBA00023082"/>
    </source>
</evidence>
<dbReference type="Gene3D" id="1.10.1740.10">
    <property type="match status" value="1"/>
</dbReference>
<keyword evidence="3" id="KW-0731">Sigma factor</keyword>
<keyword evidence="2" id="KW-0805">Transcription regulation</keyword>
<proteinExistence type="inferred from homology"/>
<evidence type="ECO:0000256" key="2">
    <source>
        <dbReference type="ARBA" id="ARBA00023015"/>
    </source>
</evidence>
<dbReference type="InterPro" id="IPR013325">
    <property type="entry name" value="RNA_pol_sigma_r2"/>
</dbReference>
<evidence type="ECO:0000313" key="7">
    <source>
        <dbReference type="EMBL" id="MEQ2457383.1"/>
    </source>
</evidence>
<dbReference type="Pfam" id="PF04542">
    <property type="entry name" value="Sigma70_r2"/>
    <property type="match status" value="1"/>
</dbReference>
<dbReference type="InterPro" id="IPR013249">
    <property type="entry name" value="RNA_pol_sigma70_r4_t2"/>
</dbReference>
<dbReference type="Pfam" id="PF08281">
    <property type="entry name" value="Sigma70_r4_2"/>
    <property type="match status" value="1"/>
</dbReference>
<dbReference type="Proteomes" id="UP001440599">
    <property type="component" value="Unassembled WGS sequence"/>
</dbReference>
<sequence>MAMQLRGDAPFSYAMEHYLDTVYRAACHNAPTVQDAEDVTQEVFEALLRSGKAFADGEHLKAWLLRVAINKCKNLRRAKRTEEVPLPPQFPAPPGADGSVLDEVRALPEPYRNAIYLHYFEGYTAKEIGEILGTKRNTVLSWLSRGRQALRARMIGGFEDA</sequence>
<organism evidence="7 8">
    <name type="scientific">Flavonifractor hominis</name>
    <dbReference type="NCBI Taxonomy" id="3133178"/>
    <lineage>
        <taxon>Bacteria</taxon>
        <taxon>Bacillati</taxon>
        <taxon>Bacillota</taxon>
        <taxon>Clostridia</taxon>
        <taxon>Eubacteriales</taxon>
        <taxon>Oscillospiraceae</taxon>
        <taxon>Flavonifractor</taxon>
    </lineage>
</organism>
<keyword evidence="8" id="KW-1185">Reference proteome</keyword>
<dbReference type="SUPFAM" id="SSF88659">
    <property type="entry name" value="Sigma3 and sigma4 domains of RNA polymerase sigma factors"/>
    <property type="match status" value="1"/>
</dbReference>
<dbReference type="Gene3D" id="1.10.10.10">
    <property type="entry name" value="Winged helix-like DNA-binding domain superfamily/Winged helix DNA-binding domain"/>
    <property type="match status" value="1"/>
</dbReference>
<dbReference type="CDD" id="cd06171">
    <property type="entry name" value="Sigma70_r4"/>
    <property type="match status" value="1"/>
</dbReference>
<comment type="caution">
    <text evidence="7">The sequence shown here is derived from an EMBL/GenBank/DDBJ whole genome shotgun (WGS) entry which is preliminary data.</text>
</comment>
<feature type="domain" description="RNA polymerase sigma-70 region 2" evidence="5">
    <location>
        <begin position="15"/>
        <end position="80"/>
    </location>
</feature>
<dbReference type="InterPro" id="IPR013324">
    <property type="entry name" value="RNA_pol_sigma_r3/r4-like"/>
</dbReference>
<dbReference type="EMBL" id="JBBMFT010000012">
    <property type="protein sequence ID" value="MEQ2457383.1"/>
    <property type="molecule type" value="Genomic_DNA"/>
</dbReference>
<dbReference type="InterPro" id="IPR007627">
    <property type="entry name" value="RNA_pol_sigma70_r2"/>
</dbReference>
<evidence type="ECO:0000256" key="1">
    <source>
        <dbReference type="ARBA" id="ARBA00010641"/>
    </source>
</evidence>
<gene>
    <name evidence="7" type="ORF">WMO45_12720</name>
</gene>
<reference evidence="7 8" key="1">
    <citation type="submission" date="2024-03" db="EMBL/GenBank/DDBJ databases">
        <title>Human intestinal bacterial collection.</title>
        <authorList>
            <person name="Pauvert C."/>
            <person name="Hitch T.C.A."/>
            <person name="Clavel T."/>
        </authorList>
    </citation>
    <scope>NUCLEOTIDE SEQUENCE [LARGE SCALE GENOMIC DNA]</scope>
    <source>
        <strain evidence="7 8">CLA-AP-H34</strain>
    </source>
</reference>
<evidence type="ECO:0000313" key="8">
    <source>
        <dbReference type="Proteomes" id="UP001440599"/>
    </source>
</evidence>
<keyword evidence="4" id="KW-0804">Transcription</keyword>
<name>A0ABV1ES02_9FIRM</name>
<evidence type="ECO:0000256" key="4">
    <source>
        <dbReference type="ARBA" id="ARBA00023163"/>
    </source>
</evidence>
<comment type="similarity">
    <text evidence="1">Belongs to the sigma-70 factor family. ECF subfamily.</text>
</comment>
<dbReference type="InterPro" id="IPR036388">
    <property type="entry name" value="WH-like_DNA-bd_sf"/>
</dbReference>
<protein>
    <submittedName>
        <fullName evidence="7">RNA polymerase sigma factor</fullName>
    </submittedName>
</protein>
<dbReference type="SUPFAM" id="SSF88946">
    <property type="entry name" value="Sigma2 domain of RNA polymerase sigma factors"/>
    <property type="match status" value="1"/>
</dbReference>
<dbReference type="RefSeq" id="WP_349141225.1">
    <property type="nucleotide sequence ID" value="NZ_JBBMFT010000012.1"/>
</dbReference>
<dbReference type="PANTHER" id="PTHR43133:SF60">
    <property type="entry name" value="RNA POLYMERASE SIGMA FACTOR SIGV"/>
    <property type="match status" value="1"/>
</dbReference>
<accession>A0ABV1ES02</accession>
<feature type="domain" description="RNA polymerase sigma factor 70 region 4 type 2" evidence="6">
    <location>
        <begin position="100"/>
        <end position="150"/>
    </location>
</feature>
<evidence type="ECO:0000259" key="5">
    <source>
        <dbReference type="Pfam" id="PF04542"/>
    </source>
</evidence>
<dbReference type="PANTHER" id="PTHR43133">
    <property type="entry name" value="RNA POLYMERASE ECF-TYPE SIGMA FACTO"/>
    <property type="match status" value="1"/>
</dbReference>